<dbReference type="EMBL" id="CAJHUC010003097">
    <property type="protein sequence ID" value="CAD7705337.1"/>
    <property type="molecule type" value="Genomic_DNA"/>
</dbReference>
<evidence type="ECO:0000256" key="1">
    <source>
        <dbReference type="ARBA" id="ARBA00026139"/>
    </source>
</evidence>
<comment type="catalytic activity">
    <reaction evidence="2">
        <text>ssDNA + n NTP = ssDNA/pppN(pN)n-1 hybrid + (n-1) diphosphate.</text>
        <dbReference type="EC" id="2.7.7.102"/>
    </reaction>
</comment>
<dbReference type="PANTHER" id="PTHR31399:SF0">
    <property type="entry name" value="DNA-DIRECTED PRIMASE_POLYMERASE PROTEIN"/>
    <property type="match status" value="1"/>
</dbReference>
<proteinExistence type="predicted"/>
<feature type="compositionally biased region" description="Gly residues" evidence="5">
    <location>
        <begin position="200"/>
        <end position="209"/>
    </location>
</feature>
<feature type="region of interest" description="Disordered" evidence="5">
    <location>
        <begin position="20"/>
        <end position="53"/>
    </location>
</feature>
<evidence type="ECO:0000256" key="5">
    <source>
        <dbReference type="SAM" id="MobiDB-lite"/>
    </source>
</evidence>
<protein>
    <recommendedName>
        <fullName evidence="1">DNA-directed primase/polymerase protein</fullName>
        <ecNumber evidence="3">2.7.7.102</ecNumber>
    </recommendedName>
</protein>
<organism evidence="6 7">
    <name type="scientific">Ostreobium quekettii</name>
    <dbReference type="NCBI Taxonomy" id="121088"/>
    <lineage>
        <taxon>Eukaryota</taxon>
        <taxon>Viridiplantae</taxon>
        <taxon>Chlorophyta</taxon>
        <taxon>core chlorophytes</taxon>
        <taxon>Ulvophyceae</taxon>
        <taxon>TCBD clade</taxon>
        <taxon>Bryopsidales</taxon>
        <taxon>Ostreobineae</taxon>
        <taxon>Ostreobiaceae</taxon>
        <taxon>Ostreobium</taxon>
    </lineage>
</organism>
<dbReference type="GO" id="GO:0031297">
    <property type="term" value="P:replication fork processing"/>
    <property type="evidence" value="ECO:0007669"/>
    <property type="project" value="TreeGrafter"/>
</dbReference>
<dbReference type="InterPro" id="IPR044917">
    <property type="entry name" value="PRIMPOL"/>
</dbReference>
<dbReference type="GO" id="GO:0006264">
    <property type="term" value="P:mitochondrial DNA replication"/>
    <property type="evidence" value="ECO:0007669"/>
    <property type="project" value="TreeGrafter"/>
</dbReference>
<evidence type="ECO:0000313" key="6">
    <source>
        <dbReference type="EMBL" id="CAD7705337.1"/>
    </source>
</evidence>
<dbReference type="GO" id="GO:0003682">
    <property type="term" value="F:chromatin binding"/>
    <property type="evidence" value="ECO:0007669"/>
    <property type="project" value="TreeGrafter"/>
</dbReference>
<reference evidence="6" key="1">
    <citation type="submission" date="2020-12" db="EMBL/GenBank/DDBJ databases">
        <authorList>
            <person name="Iha C."/>
        </authorList>
    </citation>
    <scope>NUCLEOTIDE SEQUENCE</scope>
</reference>
<dbReference type="OrthoDB" id="5988181at2759"/>
<evidence type="ECO:0000256" key="3">
    <source>
        <dbReference type="ARBA" id="ARBA00044768"/>
    </source>
</evidence>
<feature type="region of interest" description="Disordered" evidence="5">
    <location>
        <begin position="189"/>
        <end position="209"/>
    </location>
</feature>
<feature type="region of interest" description="Disordered" evidence="5">
    <location>
        <begin position="113"/>
        <end position="169"/>
    </location>
</feature>
<evidence type="ECO:0000256" key="4">
    <source>
        <dbReference type="ARBA" id="ARBA00047303"/>
    </source>
</evidence>
<sequence length="680" mass="73917">MGPRVDSGSDLRIDLCTTDEEDCSRGCSKAEDLPRERRESGNGERPRAPDTASVRGWHEGCLALGTTAVHRDFGRQAAAMDFADACNSAKADELMETARLWRPERQLVRRWLGPQTATSGGERLPGAPSASGSSETMAEEGSGGAGASKRARSTDDAGAGVKRRRTSAEEWREALARCNEELRKGAFAAPGRRGNIRNGRAGGSDPGVGNLGARSTTHGRSSGCLLGSVGEVPSELGGAGNPENGNGNAGRRAGAPVGRFGGHRPCCSEAGGADCAVVVTRGAGTCSDAGAGAVREEGADRAGAGDDACEFRNEAVRLFGEEVEYENGSGRSFIGATYMGMWKRYRGTSMHQRHFYEIVRDRRPCHLYFDVDLQKGKMKEEEGDAMVDRLLSYVDAELRDTWDLHLRDALVLELDSTTSIKFSRHLIVRLAGAAFEDNQAAGAFVKRVVNKYRDEDPALFAAVDVSVYSRNRQFRMLWSSKAENQVALMPTCRFSLSQSFPNHERLFLLCLVCNVDPNARLLKLKGATAVQMVSRHCSGGPQDISELATFQCQQDTTDTSRNGDNTRNIMISWKREHYGSGGPPDSLRGQALKAVPFIERLGRSRSCGLSVEVRKLRFQGGEMVAFNCLGPGSHACALKGGLHRSNHIYFVVDFETNMLCQKCFDPECSVLYPEWTPFCL</sequence>
<comment type="catalytic activity">
    <reaction evidence="4">
        <text>DNA(n) + a 2'-deoxyribonucleoside 5'-triphosphate = DNA(n+1) + diphosphate</text>
        <dbReference type="Rhea" id="RHEA:22508"/>
        <dbReference type="Rhea" id="RHEA-COMP:17339"/>
        <dbReference type="Rhea" id="RHEA-COMP:17340"/>
        <dbReference type="ChEBI" id="CHEBI:33019"/>
        <dbReference type="ChEBI" id="CHEBI:61560"/>
        <dbReference type="ChEBI" id="CHEBI:173112"/>
        <dbReference type="EC" id="2.7.7.7"/>
    </reaction>
    <physiologicalReaction direction="left-to-right" evidence="4">
        <dbReference type="Rhea" id="RHEA:22509"/>
    </physiologicalReaction>
</comment>
<name>A0A8S1JGL0_9CHLO</name>
<dbReference type="EC" id="2.7.7.102" evidence="3"/>
<evidence type="ECO:0000256" key="2">
    <source>
        <dbReference type="ARBA" id="ARBA00044677"/>
    </source>
</evidence>
<comment type="caution">
    <text evidence="6">The sequence shown here is derived from an EMBL/GenBank/DDBJ whole genome shotgun (WGS) entry which is preliminary data.</text>
</comment>
<gene>
    <name evidence="6" type="ORF">OSTQU699_LOCUS10692</name>
</gene>
<dbReference type="Pfam" id="PF03121">
    <property type="entry name" value="Herpes_UL52"/>
    <property type="match status" value="1"/>
</dbReference>
<dbReference type="GO" id="GO:0005634">
    <property type="term" value="C:nucleus"/>
    <property type="evidence" value="ECO:0007669"/>
    <property type="project" value="TreeGrafter"/>
</dbReference>
<dbReference type="AlphaFoldDB" id="A0A8S1JGL0"/>
<dbReference type="GO" id="GO:0005759">
    <property type="term" value="C:mitochondrial matrix"/>
    <property type="evidence" value="ECO:0007669"/>
    <property type="project" value="TreeGrafter"/>
</dbReference>
<accession>A0A8S1JGL0</accession>
<evidence type="ECO:0000313" key="7">
    <source>
        <dbReference type="Proteomes" id="UP000708148"/>
    </source>
</evidence>
<dbReference type="GO" id="GO:0042276">
    <property type="term" value="P:error-prone translesion synthesis"/>
    <property type="evidence" value="ECO:0007669"/>
    <property type="project" value="InterPro"/>
</dbReference>
<dbReference type="PANTHER" id="PTHR31399">
    <property type="entry name" value="DNA-DIRECTED PRIMASE / POLYMERASE PROTEIN"/>
    <property type="match status" value="1"/>
</dbReference>
<dbReference type="GO" id="GO:0003887">
    <property type="term" value="F:DNA-directed DNA polymerase activity"/>
    <property type="evidence" value="ECO:0007669"/>
    <property type="project" value="UniProtKB-EC"/>
</dbReference>
<dbReference type="Proteomes" id="UP000708148">
    <property type="component" value="Unassembled WGS sequence"/>
</dbReference>
<feature type="compositionally biased region" description="Low complexity" evidence="5">
    <location>
        <begin position="129"/>
        <end position="140"/>
    </location>
</feature>
<dbReference type="GO" id="GO:0009411">
    <property type="term" value="P:response to UV"/>
    <property type="evidence" value="ECO:0007669"/>
    <property type="project" value="TreeGrafter"/>
</dbReference>
<feature type="compositionally biased region" description="Basic and acidic residues" evidence="5">
    <location>
        <begin position="28"/>
        <end position="48"/>
    </location>
</feature>
<keyword evidence="7" id="KW-1185">Reference proteome</keyword>